<dbReference type="Gene3D" id="2.40.128.20">
    <property type="match status" value="1"/>
</dbReference>
<name>A0A419V7X0_9BACL</name>
<dbReference type="EMBL" id="RAPK01000006">
    <property type="protein sequence ID" value="RKD76048.1"/>
    <property type="molecule type" value="Genomic_DNA"/>
</dbReference>
<protein>
    <submittedName>
        <fullName evidence="1">Uncharacterized beta-barrel protein YwiB (DUF1934 family)</fullName>
    </submittedName>
</protein>
<dbReference type="AlphaFoldDB" id="A0A419V7X0"/>
<dbReference type="SUPFAM" id="SSF50814">
    <property type="entry name" value="Lipocalins"/>
    <property type="match status" value="1"/>
</dbReference>
<proteinExistence type="predicted"/>
<evidence type="ECO:0000313" key="1">
    <source>
        <dbReference type="EMBL" id="RKD76048.1"/>
    </source>
</evidence>
<reference evidence="1 2" key="1">
    <citation type="submission" date="2018-09" db="EMBL/GenBank/DDBJ databases">
        <title>Genomic Encyclopedia of Archaeal and Bacterial Type Strains, Phase II (KMG-II): from individual species to whole genera.</title>
        <authorList>
            <person name="Goeker M."/>
        </authorList>
    </citation>
    <scope>NUCLEOTIDE SEQUENCE [LARGE SCALE GENOMIC DNA]</scope>
    <source>
        <strain evidence="1 2">DSM 17008</strain>
    </source>
</reference>
<gene>
    <name evidence="1" type="ORF">ATL39_0260</name>
</gene>
<accession>A0A419V7X0</accession>
<dbReference type="Proteomes" id="UP000285120">
    <property type="component" value="Unassembled WGS sequence"/>
</dbReference>
<dbReference type="Pfam" id="PF09148">
    <property type="entry name" value="DUF1934"/>
    <property type="match status" value="1"/>
</dbReference>
<dbReference type="InterPro" id="IPR015231">
    <property type="entry name" value="DUF1934"/>
</dbReference>
<evidence type="ECO:0000313" key="2">
    <source>
        <dbReference type="Proteomes" id="UP000285120"/>
    </source>
</evidence>
<sequence length="145" mass="16454">MEPSAKTPVNVEMVTKITQDGEKDEIRLSAKGSLVHKNEWVYVLFTEKLEEMGEVNTTLKIGDSEMLILRSGSVSMRQVYIYGQMTEGTYEMPFGKMATEVQTHHLAALWEDNGRSGRIQFGYDLKLQGEEAGRYDITIAIEEEK</sequence>
<keyword evidence="2" id="KW-1185">Reference proteome</keyword>
<dbReference type="OrthoDB" id="2352933at2"/>
<organism evidence="1 2">
    <name type="scientific">Sinobaca qinghaiensis</name>
    <dbReference type="NCBI Taxonomy" id="342944"/>
    <lineage>
        <taxon>Bacteria</taxon>
        <taxon>Bacillati</taxon>
        <taxon>Bacillota</taxon>
        <taxon>Bacilli</taxon>
        <taxon>Bacillales</taxon>
        <taxon>Sporolactobacillaceae</taxon>
        <taxon>Sinobaca</taxon>
    </lineage>
</organism>
<comment type="caution">
    <text evidence="1">The sequence shown here is derived from an EMBL/GenBank/DDBJ whole genome shotgun (WGS) entry which is preliminary data.</text>
</comment>
<dbReference type="RefSeq" id="WP_120191469.1">
    <property type="nucleotide sequence ID" value="NZ_RAPK01000006.1"/>
</dbReference>
<dbReference type="InterPro" id="IPR012674">
    <property type="entry name" value="Calycin"/>
</dbReference>